<dbReference type="HOGENOM" id="CLU_1180676_0_0_1"/>
<dbReference type="GeneID" id="63680988"/>
<dbReference type="InterPro" id="IPR001763">
    <property type="entry name" value="Rhodanese-like_dom"/>
</dbReference>
<keyword evidence="3" id="KW-1185">Reference proteome</keyword>
<reference evidence="2 3" key="1">
    <citation type="journal article" date="2014" name="BMC Genomics">
        <title>Comparative genomics of the major fungal agents of human and animal Sporotrichosis: Sporothrix schenckii and Sporothrix brasiliensis.</title>
        <authorList>
            <person name="Teixeira M.M."/>
            <person name="de Almeida L.G."/>
            <person name="Kubitschek-Barreira P."/>
            <person name="Alves F.L."/>
            <person name="Kioshima E.S."/>
            <person name="Abadio A.K."/>
            <person name="Fernandes L."/>
            <person name="Derengowski L.S."/>
            <person name="Ferreira K.S."/>
            <person name="Souza R.C."/>
            <person name="Ruiz J.C."/>
            <person name="de Andrade N.C."/>
            <person name="Paes H.C."/>
            <person name="Nicola A.M."/>
            <person name="Albuquerque P."/>
            <person name="Gerber A.L."/>
            <person name="Martins V.P."/>
            <person name="Peconick L.D."/>
            <person name="Neto A.V."/>
            <person name="Chaucanez C.B."/>
            <person name="Silva P.A."/>
            <person name="Cunha O.L."/>
            <person name="de Oliveira F.F."/>
            <person name="dos Santos T.C."/>
            <person name="Barros A.L."/>
            <person name="Soares M.A."/>
            <person name="de Oliveira L.M."/>
            <person name="Marini M.M."/>
            <person name="Villalobos-Duno H."/>
            <person name="Cunha M.M."/>
            <person name="de Hoog S."/>
            <person name="da Silveira J.F."/>
            <person name="Henrissat B."/>
            <person name="Nino-Vega G.A."/>
            <person name="Cisalpino P.S."/>
            <person name="Mora-Montes H.M."/>
            <person name="Almeida S.R."/>
            <person name="Stajich J.E."/>
            <person name="Lopes-Bezerra L.M."/>
            <person name="Vasconcelos A.T."/>
            <person name="Felipe M.S."/>
        </authorList>
    </citation>
    <scope>NUCLEOTIDE SEQUENCE [LARGE SCALE GENOMIC DNA]</scope>
    <source>
        <strain evidence="2 3">5110</strain>
    </source>
</reference>
<dbReference type="InterPro" id="IPR003140">
    <property type="entry name" value="PLipase/COase/thioEstase"/>
</dbReference>
<dbReference type="InterPro" id="IPR029058">
    <property type="entry name" value="AB_hydrolase_fold"/>
</dbReference>
<dbReference type="RefSeq" id="XP_040616836.1">
    <property type="nucleotide sequence ID" value="XM_040766067.1"/>
</dbReference>
<evidence type="ECO:0000313" key="2">
    <source>
        <dbReference type="EMBL" id="KIH88826.1"/>
    </source>
</evidence>
<dbReference type="VEuPathDB" id="FungiDB:SPBR_07813"/>
<dbReference type="GO" id="GO:0016787">
    <property type="term" value="F:hydrolase activity"/>
    <property type="evidence" value="ECO:0007669"/>
    <property type="project" value="InterPro"/>
</dbReference>
<dbReference type="EMBL" id="AWTV01000009">
    <property type="protein sequence ID" value="KIH88826.1"/>
    <property type="molecule type" value="Genomic_DNA"/>
</dbReference>
<comment type="caution">
    <text evidence="2">The sequence shown here is derived from an EMBL/GenBank/DDBJ whole genome shotgun (WGS) entry which is preliminary data.</text>
</comment>
<feature type="domain" description="Rhodanese" evidence="1">
    <location>
        <begin position="151"/>
        <end position="197"/>
    </location>
</feature>
<dbReference type="PROSITE" id="PS50206">
    <property type="entry name" value="RHODANESE_3"/>
    <property type="match status" value="1"/>
</dbReference>
<evidence type="ECO:0000313" key="3">
    <source>
        <dbReference type="Proteomes" id="UP000031575"/>
    </source>
</evidence>
<dbReference type="Proteomes" id="UP000031575">
    <property type="component" value="Unassembled WGS sequence"/>
</dbReference>
<dbReference type="AlphaFoldDB" id="A0A0C2II11"/>
<gene>
    <name evidence="2" type="ORF">SPBR_07813</name>
</gene>
<dbReference type="Gene3D" id="3.40.50.1820">
    <property type="entry name" value="alpha/beta hydrolase"/>
    <property type="match status" value="1"/>
</dbReference>
<organism evidence="2 3">
    <name type="scientific">Sporothrix brasiliensis 5110</name>
    <dbReference type="NCBI Taxonomy" id="1398154"/>
    <lineage>
        <taxon>Eukaryota</taxon>
        <taxon>Fungi</taxon>
        <taxon>Dikarya</taxon>
        <taxon>Ascomycota</taxon>
        <taxon>Pezizomycotina</taxon>
        <taxon>Sordariomycetes</taxon>
        <taxon>Sordariomycetidae</taxon>
        <taxon>Ophiostomatales</taxon>
        <taxon>Ophiostomataceae</taxon>
        <taxon>Sporothrix</taxon>
    </lineage>
</organism>
<dbReference type="SUPFAM" id="SSF53474">
    <property type="entry name" value="alpha/beta-Hydrolases"/>
    <property type="match status" value="1"/>
</dbReference>
<proteinExistence type="predicted"/>
<accession>A0A0C2II11</accession>
<name>A0A0C2II11_9PEZI</name>
<protein>
    <recommendedName>
        <fullName evidence="1">Rhodanese domain-containing protein</fullName>
    </recommendedName>
</protein>
<dbReference type="OrthoDB" id="4539274at2759"/>
<evidence type="ECO:0000259" key="1">
    <source>
        <dbReference type="PROSITE" id="PS50206"/>
    </source>
</evidence>
<dbReference type="Pfam" id="PF02230">
    <property type="entry name" value="Abhydrolase_2"/>
    <property type="match status" value="1"/>
</dbReference>
<sequence length="218" mass="23327">MAAPVPFDPLIFTDDYLRVRAVPTCHTSTFVWCHSAADKGADWQFMVAPLRALGHCNHIAFIFPYLDYSAPNDPAIRAKNEALVQKIVDEEIVKGCHPDRVAVGGYNEGLAVALLATLADPKNTINGVLGITERLALPSLAGVCRDANAQTPVFVVDRSGADGNEGTKALEAAGHPVRAVVDGSKNASSGANPVTQEELEKLDTFVHEVLPVEFAKKE</sequence>